<dbReference type="AlphaFoldDB" id="A0A1W1BYR3"/>
<dbReference type="EMBL" id="FPHM01000052">
    <property type="protein sequence ID" value="SFV58624.1"/>
    <property type="molecule type" value="Genomic_DNA"/>
</dbReference>
<accession>A0A1W1BYR3</accession>
<protein>
    <recommendedName>
        <fullName evidence="2">DUF4276 family protein</fullName>
    </recommendedName>
</protein>
<gene>
    <name evidence="1" type="ORF">MNB_SV-13-2068</name>
</gene>
<evidence type="ECO:0000313" key="1">
    <source>
        <dbReference type="EMBL" id="SFV58624.1"/>
    </source>
</evidence>
<reference evidence="1" key="1">
    <citation type="submission" date="2016-10" db="EMBL/GenBank/DDBJ databases">
        <authorList>
            <person name="de Groot N.N."/>
        </authorList>
    </citation>
    <scope>NUCLEOTIDE SEQUENCE</scope>
</reference>
<sequence>MRVKKKKKVASSKPNILLIVENSEVDFFKQYFNTYLLEEYGVSVKCESSGAGNRCKITNFGKMNKRIERAIAKEGYKAVFLMIDLKTKCFTTETTHTCLVELKREYLPKYQINKELKNKFYLFVVCNEIESWFLTIDKDTNSVHTDHKKELMKFLKVNSEPQIVQKIIKELRSGKYQLDFSKNSSLEYFIEKLQEFN</sequence>
<organism evidence="1">
    <name type="scientific">hydrothermal vent metagenome</name>
    <dbReference type="NCBI Taxonomy" id="652676"/>
    <lineage>
        <taxon>unclassified sequences</taxon>
        <taxon>metagenomes</taxon>
        <taxon>ecological metagenomes</taxon>
    </lineage>
</organism>
<evidence type="ECO:0008006" key="2">
    <source>
        <dbReference type="Google" id="ProtNLM"/>
    </source>
</evidence>
<proteinExistence type="predicted"/>
<name>A0A1W1BYR3_9ZZZZ</name>